<reference evidence="4" key="1">
    <citation type="journal article" date="2014" name="Front. Microbiol.">
        <title>High frequency of phylogenetically diverse reductive dehalogenase-homologous genes in deep subseafloor sedimentary metagenomes.</title>
        <authorList>
            <person name="Kawai M."/>
            <person name="Futagami T."/>
            <person name="Toyoda A."/>
            <person name="Takaki Y."/>
            <person name="Nishi S."/>
            <person name="Hori S."/>
            <person name="Arai W."/>
            <person name="Tsubouchi T."/>
            <person name="Morono Y."/>
            <person name="Uchiyama I."/>
            <person name="Ito T."/>
            <person name="Fujiyama A."/>
            <person name="Inagaki F."/>
            <person name="Takami H."/>
        </authorList>
    </citation>
    <scope>NUCLEOTIDE SEQUENCE</scope>
    <source>
        <strain evidence="4">Expedition CK06-06</strain>
    </source>
</reference>
<proteinExistence type="predicted"/>
<dbReference type="AlphaFoldDB" id="X1MR04"/>
<evidence type="ECO:0000256" key="1">
    <source>
        <dbReference type="ARBA" id="ARBA00022729"/>
    </source>
</evidence>
<dbReference type="EMBL" id="BARV01007499">
    <property type="protein sequence ID" value="GAI08814.1"/>
    <property type="molecule type" value="Genomic_DNA"/>
</dbReference>
<sequence>MAIIDDLISYWKLDESAGNAIDAHSTHDGTVTGCAYSQAGKINTAYGFDGNDYVTIPASSDFEFDQTESFSISAWINTSYTPRNFVIGHRLGTIIIYVRVFETTGLVNFYVRDADGNNVTVWSTDSVHDGAWHHIVAVFDNATDTAYVYVDGSDDSAAYTPTNKMSDGGTNFYIGVDESLADGMRGTIDEVGIWNRALDSTEVTALYNRP</sequence>
<feature type="domain" description="LamG-like jellyroll fold" evidence="3">
    <location>
        <begin position="68"/>
        <end position="201"/>
    </location>
</feature>
<organism evidence="4">
    <name type="scientific">marine sediment metagenome</name>
    <dbReference type="NCBI Taxonomy" id="412755"/>
    <lineage>
        <taxon>unclassified sequences</taxon>
        <taxon>metagenomes</taxon>
        <taxon>ecological metagenomes</taxon>
    </lineage>
</organism>
<evidence type="ECO:0000313" key="4">
    <source>
        <dbReference type="EMBL" id="GAI08814.1"/>
    </source>
</evidence>
<keyword evidence="1" id="KW-0732">Signal</keyword>
<dbReference type="Pfam" id="PF13385">
    <property type="entry name" value="Laminin_G_3"/>
    <property type="match status" value="1"/>
</dbReference>
<dbReference type="SMART" id="SM00560">
    <property type="entry name" value="LamGL"/>
    <property type="match status" value="1"/>
</dbReference>
<accession>X1MR04</accession>
<name>X1MR04_9ZZZZ</name>
<dbReference type="PANTHER" id="PTHR47635:SF2">
    <property type="entry name" value="LAMG-LIKE JELLYROLL FOLD DOMAIN-CONTAINING PROTEIN"/>
    <property type="match status" value="1"/>
</dbReference>
<dbReference type="SUPFAM" id="SSF49899">
    <property type="entry name" value="Concanavalin A-like lectins/glucanases"/>
    <property type="match status" value="1"/>
</dbReference>
<keyword evidence="2" id="KW-1015">Disulfide bond</keyword>
<dbReference type="InterPro" id="IPR006558">
    <property type="entry name" value="LamG-like"/>
</dbReference>
<comment type="caution">
    <text evidence="4">The sequence shown here is derived from an EMBL/GenBank/DDBJ whole genome shotgun (WGS) entry which is preliminary data.</text>
</comment>
<protein>
    <recommendedName>
        <fullName evidence="3">LamG-like jellyroll fold domain-containing protein</fullName>
    </recommendedName>
</protein>
<dbReference type="PANTHER" id="PTHR47635">
    <property type="entry name" value="CUB DOMAIN-CONTAINING PROTEIN"/>
    <property type="match status" value="1"/>
</dbReference>
<evidence type="ECO:0000256" key="2">
    <source>
        <dbReference type="ARBA" id="ARBA00023157"/>
    </source>
</evidence>
<evidence type="ECO:0000259" key="3">
    <source>
        <dbReference type="SMART" id="SM00560"/>
    </source>
</evidence>
<dbReference type="Gene3D" id="2.60.120.200">
    <property type="match status" value="1"/>
</dbReference>
<gene>
    <name evidence="4" type="ORF">S06H3_15256</name>
</gene>
<dbReference type="InterPro" id="IPR013320">
    <property type="entry name" value="ConA-like_dom_sf"/>
</dbReference>